<sequence>MWMSIAKGARYACCDNVTFRAMVMQGVIPRYPSLNPSSSREVVRSEDIDAAIMARGAVPALPSPDCVPARRPRRVA</sequence>
<reference evidence="1 3" key="1">
    <citation type="submission" date="2007-01" db="EMBL/GenBank/DDBJ databases">
        <title>Draft genome sequence of Collinsella aerofaciens (ATCC 25986).</title>
        <authorList>
            <person name="Sudarsanam P."/>
            <person name="Ley R."/>
            <person name="Guruge J."/>
            <person name="Turnbaugh P.J."/>
            <person name="Mahowald M."/>
            <person name="Liep D."/>
            <person name="Gordon J."/>
        </authorList>
    </citation>
    <scope>NUCLEOTIDE SEQUENCE [LARGE SCALE GENOMIC DNA]</scope>
    <source>
        <strain evidence="1">ATCC 25986</strain>
        <strain evidence="3">ATCC 25986 / DSM 3979 / JCM 10188 / KCTC 3647 / NCTC 11838 / VPI 1003</strain>
    </source>
</reference>
<evidence type="ECO:0000313" key="2">
    <source>
        <dbReference type="EMBL" id="QIA33500.1"/>
    </source>
</evidence>
<dbReference type="Proteomes" id="UP000464211">
    <property type="component" value="Chromosome"/>
</dbReference>
<organism evidence="1 3">
    <name type="scientific">Collinsella aerofaciens (strain ATCC 25986 / DSM 3979 / JCM 10188 / KCTC 3647 / NCTC 11838 / VPI 1003)</name>
    <dbReference type="NCBI Taxonomy" id="411903"/>
    <lineage>
        <taxon>Bacteria</taxon>
        <taxon>Bacillati</taxon>
        <taxon>Actinomycetota</taxon>
        <taxon>Coriobacteriia</taxon>
        <taxon>Coriobacteriales</taxon>
        <taxon>Coriobacteriaceae</taxon>
        <taxon>Collinsella</taxon>
    </lineage>
</organism>
<reference evidence="1 3" key="2">
    <citation type="submission" date="2007-04" db="EMBL/GenBank/DDBJ databases">
        <authorList>
            <person name="Fulton L."/>
            <person name="Clifton S."/>
            <person name="Fulton B."/>
            <person name="Xu J."/>
            <person name="Minx P."/>
            <person name="Mardis E.R."/>
            <person name="Wilson R.K."/>
        </authorList>
    </citation>
    <scope>NUCLEOTIDE SEQUENCE [LARGE SCALE GENOMIC DNA]</scope>
    <source>
        <strain evidence="1">ATCC 25986</strain>
        <strain evidence="3">ATCC 25986 / DSM 3979 / JCM 10188 / KCTC 3647 / NCTC 11838 / VPI 1003</strain>
    </source>
</reference>
<reference evidence="2 4" key="3">
    <citation type="submission" date="2020-01" db="EMBL/GenBank/DDBJ databases">
        <title>Complete genome sequence of Collinsella aerofaciens JCM 10188(T).</title>
        <authorList>
            <person name="Tourlousse D.M."/>
            <person name="Sakamoto M."/>
            <person name="Miura T."/>
            <person name="Narita K."/>
            <person name="Ohashi A."/>
            <person name="Uchino Y."/>
            <person name="Yamazoe A."/>
            <person name="Kameyama K."/>
            <person name="Terauchi J."/>
            <person name="Ohkuma M."/>
            <person name="Kawasaki H."/>
            <person name="Sekiguchi Y."/>
        </authorList>
    </citation>
    <scope>NUCLEOTIDE SEQUENCE [LARGE SCALE GENOMIC DNA]</scope>
    <source>
        <strain evidence="2 4">JCM 10188</strain>
    </source>
</reference>
<dbReference type="RefSeq" id="WP_006235496.1">
    <property type="nucleotide sequence ID" value="NZ_AAVN02000006.1"/>
</dbReference>
<name>A4EAV9_COLAA</name>
<gene>
    <name evidence="1" type="ORF">COLAER_01571</name>
    <name evidence="2" type="ORF">GXM19_04010</name>
</gene>
<accession>A4EAV9</accession>
<protein>
    <submittedName>
        <fullName evidence="1">Uncharacterized protein</fullName>
    </submittedName>
</protein>
<evidence type="ECO:0000313" key="1">
    <source>
        <dbReference type="EMBL" id="EBA39276.1"/>
    </source>
</evidence>
<evidence type="ECO:0000313" key="3">
    <source>
        <dbReference type="Proteomes" id="UP000002979"/>
    </source>
</evidence>
<dbReference type="Proteomes" id="UP000002979">
    <property type="component" value="Unassembled WGS sequence"/>
</dbReference>
<proteinExistence type="predicted"/>
<dbReference type="EMBL" id="CP048433">
    <property type="protein sequence ID" value="QIA33500.1"/>
    <property type="molecule type" value="Genomic_DNA"/>
</dbReference>
<evidence type="ECO:0000313" key="4">
    <source>
        <dbReference type="Proteomes" id="UP000464211"/>
    </source>
</evidence>
<dbReference type="EMBL" id="AAVN02000006">
    <property type="protein sequence ID" value="EBA39276.1"/>
    <property type="molecule type" value="Genomic_DNA"/>
</dbReference>
<dbReference type="GeneID" id="92849577"/>
<dbReference type="AlphaFoldDB" id="A4EAV9"/>